<dbReference type="Proteomes" id="UP001302126">
    <property type="component" value="Unassembled WGS sequence"/>
</dbReference>
<gene>
    <name evidence="2" type="ORF">QBC35DRAFT_454755</name>
</gene>
<organism evidence="2 3">
    <name type="scientific">Podospora australis</name>
    <dbReference type="NCBI Taxonomy" id="1536484"/>
    <lineage>
        <taxon>Eukaryota</taxon>
        <taxon>Fungi</taxon>
        <taxon>Dikarya</taxon>
        <taxon>Ascomycota</taxon>
        <taxon>Pezizomycotina</taxon>
        <taxon>Sordariomycetes</taxon>
        <taxon>Sordariomycetidae</taxon>
        <taxon>Sordariales</taxon>
        <taxon>Podosporaceae</taxon>
        <taxon>Podospora</taxon>
    </lineage>
</organism>
<dbReference type="GO" id="GO:0005737">
    <property type="term" value="C:cytoplasm"/>
    <property type="evidence" value="ECO:0007669"/>
    <property type="project" value="TreeGrafter"/>
</dbReference>
<accession>A0AAN7AF52</accession>
<dbReference type="InterPro" id="IPR051783">
    <property type="entry name" value="NAD(P)-dependent_oxidoreduct"/>
</dbReference>
<dbReference type="PANTHER" id="PTHR48079">
    <property type="entry name" value="PROTEIN YEEZ"/>
    <property type="match status" value="1"/>
</dbReference>
<dbReference type="InterPro" id="IPR008030">
    <property type="entry name" value="NmrA-like"/>
</dbReference>
<evidence type="ECO:0000313" key="3">
    <source>
        <dbReference type="Proteomes" id="UP001302126"/>
    </source>
</evidence>
<evidence type="ECO:0000313" key="2">
    <source>
        <dbReference type="EMBL" id="KAK4184943.1"/>
    </source>
</evidence>
<name>A0AAN7AF52_9PEZI</name>
<keyword evidence="3" id="KW-1185">Reference proteome</keyword>
<reference evidence="2" key="2">
    <citation type="submission" date="2023-05" db="EMBL/GenBank/DDBJ databases">
        <authorList>
            <consortium name="Lawrence Berkeley National Laboratory"/>
            <person name="Steindorff A."/>
            <person name="Hensen N."/>
            <person name="Bonometti L."/>
            <person name="Westerberg I."/>
            <person name="Brannstrom I.O."/>
            <person name="Guillou S."/>
            <person name="Cros-Aarteil S."/>
            <person name="Calhoun S."/>
            <person name="Haridas S."/>
            <person name="Kuo A."/>
            <person name="Mondo S."/>
            <person name="Pangilinan J."/>
            <person name="Riley R."/>
            <person name="Labutti K."/>
            <person name="Andreopoulos B."/>
            <person name="Lipzen A."/>
            <person name="Chen C."/>
            <person name="Yanf M."/>
            <person name="Daum C."/>
            <person name="Ng V."/>
            <person name="Clum A."/>
            <person name="Ohm R."/>
            <person name="Martin F."/>
            <person name="Silar P."/>
            <person name="Natvig D."/>
            <person name="Lalanne C."/>
            <person name="Gautier V."/>
            <person name="Ament-Velasquez S.L."/>
            <person name="Kruys A."/>
            <person name="Hutchinson M.I."/>
            <person name="Powell A.J."/>
            <person name="Barry K."/>
            <person name="Miller A.N."/>
            <person name="Grigoriev I.V."/>
            <person name="Debuchy R."/>
            <person name="Gladieux P."/>
            <person name="Thoren M.H."/>
            <person name="Johannesson H."/>
        </authorList>
    </citation>
    <scope>NUCLEOTIDE SEQUENCE</scope>
    <source>
        <strain evidence="2">PSN309</strain>
    </source>
</reference>
<reference evidence="2" key="1">
    <citation type="journal article" date="2023" name="Mol. Phylogenet. Evol.">
        <title>Genome-scale phylogeny and comparative genomics of the fungal order Sordariales.</title>
        <authorList>
            <person name="Hensen N."/>
            <person name="Bonometti L."/>
            <person name="Westerberg I."/>
            <person name="Brannstrom I.O."/>
            <person name="Guillou S."/>
            <person name="Cros-Aarteil S."/>
            <person name="Calhoun S."/>
            <person name="Haridas S."/>
            <person name="Kuo A."/>
            <person name="Mondo S."/>
            <person name="Pangilinan J."/>
            <person name="Riley R."/>
            <person name="LaButti K."/>
            <person name="Andreopoulos B."/>
            <person name="Lipzen A."/>
            <person name="Chen C."/>
            <person name="Yan M."/>
            <person name="Daum C."/>
            <person name="Ng V."/>
            <person name="Clum A."/>
            <person name="Steindorff A."/>
            <person name="Ohm R.A."/>
            <person name="Martin F."/>
            <person name="Silar P."/>
            <person name="Natvig D.O."/>
            <person name="Lalanne C."/>
            <person name="Gautier V."/>
            <person name="Ament-Velasquez S.L."/>
            <person name="Kruys A."/>
            <person name="Hutchinson M.I."/>
            <person name="Powell A.J."/>
            <person name="Barry K."/>
            <person name="Miller A.N."/>
            <person name="Grigoriev I.V."/>
            <person name="Debuchy R."/>
            <person name="Gladieux P."/>
            <person name="Hiltunen Thoren M."/>
            <person name="Johannesson H."/>
        </authorList>
    </citation>
    <scope>NUCLEOTIDE SEQUENCE</scope>
    <source>
        <strain evidence="2">PSN309</strain>
    </source>
</reference>
<evidence type="ECO:0000259" key="1">
    <source>
        <dbReference type="Pfam" id="PF05368"/>
    </source>
</evidence>
<dbReference type="Gene3D" id="3.40.50.720">
    <property type="entry name" value="NAD(P)-binding Rossmann-like Domain"/>
    <property type="match status" value="1"/>
</dbReference>
<dbReference type="GO" id="GO:0004029">
    <property type="term" value="F:aldehyde dehydrogenase (NAD+) activity"/>
    <property type="evidence" value="ECO:0007669"/>
    <property type="project" value="TreeGrafter"/>
</dbReference>
<protein>
    <recommendedName>
        <fullName evidence="1">NmrA-like domain-containing protein</fullName>
    </recommendedName>
</protein>
<proteinExistence type="predicted"/>
<dbReference type="PANTHER" id="PTHR48079:SF6">
    <property type="entry name" value="NAD(P)-BINDING DOMAIN-CONTAINING PROTEIN-RELATED"/>
    <property type="match status" value="1"/>
</dbReference>
<dbReference type="EMBL" id="MU864468">
    <property type="protein sequence ID" value="KAK4184943.1"/>
    <property type="molecule type" value="Genomic_DNA"/>
</dbReference>
<dbReference type="Pfam" id="PF05368">
    <property type="entry name" value="NmrA"/>
    <property type="match status" value="1"/>
</dbReference>
<dbReference type="AlphaFoldDB" id="A0AAN7AF52"/>
<sequence>MPERVLCIGASGHIGAAVLDLVKKTYPNLDITALVRSHADGKHLEATYTGVKMIQGSLDDLELIEQEAAASQLVINCAPDIYTQGITALLKGLSTPSPDSTSKRFYIHTSGAARVWPPHDVNHPDFTRIWDDLTDLDSFPTDATHAAQDTLVQSANVSPGVFTAIISPSFVVGKSPSVTHKLPIIFPDLMHVVRQSGGAFIVDAGENFTTFVDTQELAQLYLLLVKNALEHLLDTNSTPEEEAWGPRAYYFADSLEVTFKDFMVSHLVPLLKKQTDWIKKNEVTQLSLETVVKSILGRVVSAAGGEFEGANIWSRHIAEGFGTAMRISGGRARKYLGWKTDGRVDFEEAVRALVEEWKADV</sequence>
<dbReference type="SUPFAM" id="SSF51735">
    <property type="entry name" value="NAD(P)-binding Rossmann-fold domains"/>
    <property type="match status" value="1"/>
</dbReference>
<feature type="domain" description="NmrA-like" evidence="1">
    <location>
        <begin position="3"/>
        <end position="78"/>
    </location>
</feature>
<dbReference type="InterPro" id="IPR036291">
    <property type="entry name" value="NAD(P)-bd_dom_sf"/>
</dbReference>
<comment type="caution">
    <text evidence="2">The sequence shown here is derived from an EMBL/GenBank/DDBJ whole genome shotgun (WGS) entry which is preliminary data.</text>
</comment>